<comment type="caution">
    <text evidence="1">The sequence shown here is derived from an EMBL/GenBank/DDBJ whole genome shotgun (WGS) entry which is preliminary data.</text>
</comment>
<evidence type="ECO:0000313" key="2">
    <source>
        <dbReference type="Proteomes" id="UP001500908"/>
    </source>
</evidence>
<reference evidence="2" key="1">
    <citation type="journal article" date="2019" name="Int. J. Syst. Evol. Microbiol.">
        <title>The Global Catalogue of Microorganisms (GCM) 10K type strain sequencing project: providing services to taxonomists for standard genome sequencing and annotation.</title>
        <authorList>
            <consortium name="The Broad Institute Genomics Platform"/>
            <consortium name="The Broad Institute Genome Sequencing Center for Infectious Disease"/>
            <person name="Wu L."/>
            <person name="Ma J."/>
        </authorList>
    </citation>
    <scope>NUCLEOTIDE SEQUENCE [LARGE SCALE GENOMIC DNA]</scope>
    <source>
        <strain evidence="2">JCM 17137</strain>
    </source>
</reference>
<accession>A0ABP7F2T6</accession>
<gene>
    <name evidence="1" type="ORF">GCM10022402_08820</name>
</gene>
<evidence type="ECO:0000313" key="1">
    <source>
        <dbReference type="EMBL" id="GAA3730370.1"/>
    </source>
</evidence>
<name>A0ABP7F2T6_9ACTN</name>
<dbReference type="Proteomes" id="UP001500908">
    <property type="component" value="Unassembled WGS sequence"/>
</dbReference>
<dbReference type="EMBL" id="BAABDD010000003">
    <property type="protein sequence ID" value="GAA3730370.1"/>
    <property type="molecule type" value="Genomic_DNA"/>
</dbReference>
<keyword evidence="2" id="KW-1185">Reference proteome</keyword>
<organism evidence="1 2">
    <name type="scientific">Salinactinospora qingdaonensis</name>
    <dbReference type="NCBI Taxonomy" id="702744"/>
    <lineage>
        <taxon>Bacteria</taxon>
        <taxon>Bacillati</taxon>
        <taxon>Actinomycetota</taxon>
        <taxon>Actinomycetes</taxon>
        <taxon>Streptosporangiales</taxon>
        <taxon>Nocardiopsidaceae</taxon>
        <taxon>Salinactinospora</taxon>
    </lineage>
</organism>
<dbReference type="RefSeq" id="WP_344967545.1">
    <property type="nucleotide sequence ID" value="NZ_BAABDD010000003.1"/>
</dbReference>
<sequence length="213" mass="23272">MPPGSYQFEEDVAAPLVEVGFNMLIPEGWTSFDLTGDTLAQRRAELNDSFDGSPEARAAMNDLLVQTRQFVTDAARSGLISASGVCEEYEDGLFLASVAVFAFHPPQGEDADPLRMVDHIHPKEQQRSENLWLRTLTVEIPSAGVCGRVQGIAEHDLTEDASVQMVVMHTAVNVPGSRVKLLVSCSSPNLPEVDGLLDLFDAITATLRFWEDV</sequence>
<protein>
    <submittedName>
        <fullName evidence="1">Uncharacterized protein</fullName>
    </submittedName>
</protein>
<proteinExistence type="predicted"/>